<feature type="region of interest" description="Disordered" evidence="3">
    <location>
        <begin position="1"/>
        <end position="48"/>
    </location>
</feature>
<keyword evidence="2" id="KW-0406">Ion transport</keyword>
<accession>D8R2G9</accession>
<dbReference type="Gene3D" id="2.40.128.330">
    <property type="match status" value="1"/>
</dbReference>
<feature type="compositionally biased region" description="Polar residues" evidence="3">
    <location>
        <begin position="1"/>
        <end position="11"/>
    </location>
</feature>
<keyword evidence="5" id="KW-1185">Reference proteome</keyword>
<comment type="function">
    <text evidence="2">Magnesium transporter that may mediate the influx of magnesium.</text>
</comment>
<dbReference type="PANTHER" id="PTHR13890:SF2">
    <property type="entry name" value="MAGNESIUM TRANSPORTER MRS2-4-RELATED"/>
    <property type="match status" value="1"/>
</dbReference>
<feature type="compositionally biased region" description="Pro residues" evidence="3">
    <location>
        <begin position="21"/>
        <end position="34"/>
    </location>
</feature>
<dbReference type="CDD" id="cd12823">
    <property type="entry name" value="Mrs2_Mfm1p-like"/>
    <property type="match status" value="1"/>
</dbReference>
<dbReference type="FunFam" id="2.40.128.330:FF:000001">
    <property type="entry name" value="Magnesium transporter MRS2-1"/>
    <property type="match status" value="1"/>
</dbReference>
<dbReference type="HOGENOM" id="CLU_034694_1_0_1"/>
<dbReference type="GO" id="GO:0016020">
    <property type="term" value="C:membrane"/>
    <property type="evidence" value="ECO:0007669"/>
    <property type="project" value="UniProtKB-SubCell"/>
</dbReference>
<keyword evidence="2" id="KW-0472">Membrane</keyword>
<comment type="similarity">
    <text evidence="1 2">Belongs to the CorA metal ion transporter (MIT) (TC 1.A.35.5) family.</text>
</comment>
<gene>
    <name evidence="4" type="ORF">SELMODRAFT_82935</name>
</gene>
<evidence type="ECO:0000313" key="5">
    <source>
        <dbReference type="Proteomes" id="UP000001514"/>
    </source>
</evidence>
<dbReference type="FunCoup" id="D8R2G9">
    <property type="interactions" value="1266"/>
</dbReference>
<evidence type="ECO:0000256" key="1">
    <source>
        <dbReference type="ARBA" id="ARBA00007535"/>
    </source>
</evidence>
<sequence>MDYFSLGQNSAPKARRYAAPPSHPFPPPPPPPLSLPNDATQGKKKKPGARTWMRFDSRGVCELLECDRQTIMSRADIPARDLRILGPVFSHSSNILAREKAMVINLEFIKAVITAEEVFILDPRNSLVAPFVDQLTQQLALDQGAGSSGDTVAAGAAAGTMIDPRGPLWMRVEEESGDALPFEFQVLESALEFVCSYLDAKVTDLEHIAYPALDELTRNVSTGNLEHVRSLKSTLTHITARVRDEVEHLLDDDEDMADMYLSRKMALQQQLEALPLDDEASSLIMPHPSTRTATSVALGTLADGNDVEDLEMLLETCFLQIDGTRNRLVTLREYIDDTEDYINIQLDNHRNEMIQLQLVLIIGGFVISLATAVAGVFGMNIPYGINDESAFFMTTAGTLAASTIIFFLVYGYARWKELLA</sequence>
<evidence type="ECO:0000256" key="3">
    <source>
        <dbReference type="SAM" id="MobiDB-lite"/>
    </source>
</evidence>
<reference evidence="4 5" key="1">
    <citation type="journal article" date="2011" name="Science">
        <title>The Selaginella genome identifies genetic changes associated with the evolution of vascular plants.</title>
        <authorList>
            <person name="Banks J.A."/>
            <person name="Nishiyama T."/>
            <person name="Hasebe M."/>
            <person name="Bowman J.L."/>
            <person name="Gribskov M."/>
            <person name="dePamphilis C."/>
            <person name="Albert V.A."/>
            <person name="Aono N."/>
            <person name="Aoyama T."/>
            <person name="Ambrose B.A."/>
            <person name="Ashton N.W."/>
            <person name="Axtell M.J."/>
            <person name="Barker E."/>
            <person name="Barker M.S."/>
            <person name="Bennetzen J.L."/>
            <person name="Bonawitz N.D."/>
            <person name="Chapple C."/>
            <person name="Cheng C."/>
            <person name="Correa L.G."/>
            <person name="Dacre M."/>
            <person name="DeBarry J."/>
            <person name="Dreyer I."/>
            <person name="Elias M."/>
            <person name="Engstrom E.M."/>
            <person name="Estelle M."/>
            <person name="Feng L."/>
            <person name="Finet C."/>
            <person name="Floyd S.K."/>
            <person name="Frommer W.B."/>
            <person name="Fujita T."/>
            <person name="Gramzow L."/>
            <person name="Gutensohn M."/>
            <person name="Harholt J."/>
            <person name="Hattori M."/>
            <person name="Heyl A."/>
            <person name="Hirai T."/>
            <person name="Hiwatashi Y."/>
            <person name="Ishikawa M."/>
            <person name="Iwata M."/>
            <person name="Karol K.G."/>
            <person name="Koehler B."/>
            <person name="Kolukisaoglu U."/>
            <person name="Kubo M."/>
            <person name="Kurata T."/>
            <person name="Lalonde S."/>
            <person name="Li K."/>
            <person name="Li Y."/>
            <person name="Litt A."/>
            <person name="Lyons E."/>
            <person name="Manning G."/>
            <person name="Maruyama T."/>
            <person name="Michael T.P."/>
            <person name="Mikami K."/>
            <person name="Miyazaki S."/>
            <person name="Morinaga S."/>
            <person name="Murata T."/>
            <person name="Mueller-Roeber B."/>
            <person name="Nelson D.R."/>
            <person name="Obara M."/>
            <person name="Oguri Y."/>
            <person name="Olmstead R.G."/>
            <person name="Onodera N."/>
            <person name="Petersen B.L."/>
            <person name="Pils B."/>
            <person name="Prigge M."/>
            <person name="Rensing S.A."/>
            <person name="Riano-Pachon D.M."/>
            <person name="Roberts A.W."/>
            <person name="Sato Y."/>
            <person name="Scheller H.V."/>
            <person name="Schulz B."/>
            <person name="Schulz C."/>
            <person name="Shakirov E.V."/>
            <person name="Shibagaki N."/>
            <person name="Shinohara N."/>
            <person name="Shippen D.E."/>
            <person name="Soerensen I."/>
            <person name="Sotooka R."/>
            <person name="Sugimoto N."/>
            <person name="Sugita M."/>
            <person name="Sumikawa N."/>
            <person name="Tanurdzic M."/>
            <person name="Theissen G."/>
            <person name="Ulvskov P."/>
            <person name="Wakazuki S."/>
            <person name="Weng J.K."/>
            <person name="Willats W.W."/>
            <person name="Wipf D."/>
            <person name="Wolf P.G."/>
            <person name="Yang L."/>
            <person name="Zimmer A.D."/>
            <person name="Zhu Q."/>
            <person name="Mitros T."/>
            <person name="Hellsten U."/>
            <person name="Loque D."/>
            <person name="Otillar R."/>
            <person name="Salamov A."/>
            <person name="Schmutz J."/>
            <person name="Shapiro H."/>
            <person name="Lindquist E."/>
            <person name="Lucas S."/>
            <person name="Rokhsar D."/>
            <person name="Grigoriev I.V."/>
        </authorList>
    </citation>
    <scope>NUCLEOTIDE SEQUENCE [LARGE SCALE GENOMIC DNA]</scope>
</reference>
<protein>
    <recommendedName>
        <fullName evidence="2">Magnesium transporter</fullName>
    </recommendedName>
</protein>
<keyword evidence="2" id="KW-0813">Transport</keyword>
<comment type="subcellular location">
    <subcellularLocation>
        <location evidence="2">Membrane</location>
        <topology evidence="2">Multi-pass membrane protein</topology>
    </subcellularLocation>
</comment>
<dbReference type="InterPro" id="IPR039204">
    <property type="entry name" value="MRS2-like"/>
</dbReference>
<dbReference type="GO" id="GO:0015095">
    <property type="term" value="F:magnesium ion transmembrane transporter activity"/>
    <property type="evidence" value="ECO:0000318"/>
    <property type="project" value="GO_Central"/>
</dbReference>
<keyword evidence="2" id="KW-0812">Transmembrane</keyword>
<dbReference type="PANTHER" id="PTHR13890">
    <property type="entry name" value="RNA SPLICING PROTEIN MRS2, MITOCHONDRIAL"/>
    <property type="match status" value="1"/>
</dbReference>
<feature type="transmembrane region" description="Helical" evidence="2">
    <location>
        <begin position="358"/>
        <end position="378"/>
    </location>
</feature>
<dbReference type="eggNOG" id="KOG2662">
    <property type="taxonomic scope" value="Eukaryota"/>
</dbReference>
<dbReference type="Gene3D" id="1.20.58.340">
    <property type="entry name" value="Magnesium transport protein CorA, transmembrane region"/>
    <property type="match status" value="1"/>
</dbReference>
<dbReference type="AlphaFoldDB" id="D8R2G9"/>
<dbReference type="Gramene" id="EFJ33726">
    <property type="protein sequence ID" value="EFJ33726"/>
    <property type="gene ID" value="SELMODRAFT_82935"/>
</dbReference>
<proteinExistence type="inferred from homology"/>
<evidence type="ECO:0000256" key="2">
    <source>
        <dbReference type="RuleBase" id="RU366041"/>
    </source>
</evidence>
<dbReference type="Pfam" id="PF22099">
    <property type="entry name" value="MRS2-like"/>
    <property type="match status" value="1"/>
</dbReference>
<dbReference type="GO" id="GO:0015693">
    <property type="term" value="P:magnesium ion transport"/>
    <property type="evidence" value="ECO:0000318"/>
    <property type="project" value="GO_Central"/>
</dbReference>
<name>D8R2G9_SELML</name>
<dbReference type="KEGG" id="smo:SELMODRAFT_82935"/>
<dbReference type="OMA" id="WIQQNEQ"/>
<organism evidence="5">
    <name type="scientific">Selaginella moellendorffii</name>
    <name type="common">Spikemoss</name>
    <dbReference type="NCBI Taxonomy" id="88036"/>
    <lineage>
        <taxon>Eukaryota</taxon>
        <taxon>Viridiplantae</taxon>
        <taxon>Streptophyta</taxon>
        <taxon>Embryophyta</taxon>
        <taxon>Tracheophyta</taxon>
        <taxon>Lycopodiopsida</taxon>
        <taxon>Selaginellales</taxon>
        <taxon>Selaginellaceae</taxon>
        <taxon>Selaginella</taxon>
    </lineage>
</organism>
<dbReference type="EMBL" id="GL377570">
    <property type="protein sequence ID" value="EFJ33726.1"/>
    <property type="molecule type" value="Genomic_DNA"/>
</dbReference>
<feature type="transmembrane region" description="Helical" evidence="2">
    <location>
        <begin position="390"/>
        <end position="413"/>
    </location>
</feature>
<keyword evidence="2" id="KW-0460">Magnesium</keyword>
<dbReference type="InParanoid" id="D8R2G9"/>
<evidence type="ECO:0000313" key="4">
    <source>
        <dbReference type="EMBL" id="EFJ33726.1"/>
    </source>
</evidence>
<keyword evidence="2" id="KW-1133">Transmembrane helix</keyword>
<dbReference type="Proteomes" id="UP000001514">
    <property type="component" value="Unassembled WGS sequence"/>
</dbReference>